<keyword evidence="7" id="KW-0408">Iron</keyword>
<evidence type="ECO:0000256" key="1">
    <source>
        <dbReference type="ARBA" id="ARBA00004571"/>
    </source>
</evidence>
<sequence>METSAPQRRGVTRPSLSLTFAPIQLAVLTFVAGIGSASAQTAADMARPGDAANPAAATSPAATPSPAVNSNGMAEVIVTATKRSTSLQKTPIAITALSAATLADNHVQTMLDVVQLVPGFQATAQGDHGVTTMTLRGIGNDSAKTQYADPEVASFVDNVYSPRAEGATALMFDVEGIEVLRGPQGTLWGRNSTVGAVNIQTVKPELGSRAGYVEGGIGDYNRYGMRGAVNIPISDNAALRFAVVHEQHDGYVDYQKFPGVPEAQQRAAYLAAGGDPAKFRLINPNDFAVGDRKYNAQDQTAARLSLLWQITPNVRWNIAYEKFDDRGTPSANLMQKPRPGQDHWSILSDSAPWIDRTSHNVRSRLSWDIGQDMALHYVAGYSKYKGTMRFDQDGGANVPTSVISGAVWQEHTTTDSDYRSHSHELLLQSTGTRTVDWQTGLYYGAEKNSIRFDIPIMNGTKDSGSVAWQGSFVQPKETVDSAAVFGQATWNVSDKLHLTGGVRYTHDKRENIGGRAYTWRSALNAPGIPLNPSIDPRTHPGLAEDVPGNDGKFTGSKATWLARVNYDISKDHMVYGSVSTGYKSGGTQDRGLTYQPETLTNYEIGSKSSFNGGAVKVNNALFYMDFKDFQFNSPVNFSDGSRGLSIENAEGAEVYGLETEIAARLSPSDRLSVSFALLKTKLGALIAGSNDYTLPSPCAAKPEFDRCLDVTGNTLPHAPRFSTTIMYQHTFNLANGGTLVPRVTAHYETDAELSVFNYGPEDRQEAWASADLGLRYQNKGWWVDAFVRNVNDKKIKTSAFNGFGPWLAQYKPPRTIGINTGFDF</sequence>
<gene>
    <name evidence="18" type="ORF">NX780_08320</name>
</gene>
<evidence type="ECO:0000256" key="15">
    <source>
        <dbReference type="SAM" id="MobiDB-lite"/>
    </source>
</evidence>
<evidence type="ECO:0000256" key="11">
    <source>
        <dbReference type="ARBA" id="ARBA00023170"/>
    </source>
</evidence>
<comment type="similarity">
    <text evidence="2 13 14">Belongs to the TonB-dependent receptor family.</text>
</comment>
<evidence type="ECO:0000256" key="2">
    <source>
        <dbReference type="ARBA" id="ARBA00009810"/>
    </source>
</evidence>
<dbReference type="InterPro" id="IPR036942">
    <property type="entry name" value="Beta-barrel_TonB_sf"/>
</dbReference>
<evidence type="ECO:0000256" key="5">
    <source>
        <dbReference type="ARBA" id="ARBA00022496"/>
    </source>
</evidence>
<keyword evidence="8" id="KW-0406">Ion transport</keyword>
<dbReference type="Gene3D" id="2.170.130.10">
    <property type="entry name" value="TonB-dependent receptor, plug domain"/>
    <property type="match status" value="1"/>
</dbReference>
<evidence type="ECO:0000256" key="8">
    <source>
        <dbReference type="ARBA" id="ARBA00023065"/>
    </source>
</evidence>
<evidence type="ECO:0000256" key="7">
    <source>
        <dbReference type="ARBA" id="ARBA00023004"/>
    </source>
</evidence>
<feature type="domain" description="TonB-dependent receptor-like beta-barrel" evidence="16">
    <location>
        <begin position="316"/>
        <end position="790"/>
    </location>
</feature>
<reference evidence="18 19" key="1">
    <citation type="submission" date="2022-08" db="EMBL/GenBank/DDBJ databases">
        <title>Reclassification of Massilia species as members of the genera Telluria, Duganella, Pseudoduganella, Mokoshia gen. nov. and Zemynaea gen. nov. using orthogonal and non-orthogonal genome-based approaches.</title>
        <authorList>
            <person name="Bowman J.P."/>
        </authorList>
    </citation>
    <scope>NUCLEOTIDE SEQUENCE [LARGE SCALE GENOMIC DNA]</scope>
    <source>
        <strain evidence="18 19">JCM 31661</strain>
    </source>
</reference>
<dbReference type="InterPro" id="IPR037066">
    <property type="entry name" value="Plug_dom_sf"/>
</dbReference>
<keyword evidence="12 13" id="KW-0998">Cell outer membrane</keyword>
<dbReference type="SUPFAM" id="SSF56935">
    <property type="entry name" value="Porins"/>
    <property type="match status" value="1"/>
</dbReference>
<feature type="domain" description="TonB-dependent receptor plug" evidence="17">
    <location>
        <begin position="87"/>
        <end position="195"/>
    </location>
</feature>
<dbReference type="PANTHER" id="PTHR32552">
    <property type="entry name" value="FERRICHROME IRON RECEPTOR-RELATED"/>
    <property type="match status" value="1"/>
</dbReference>
<evidence type="ECO:0000256" key="4">
    <source>
        <dbReference type="ARBA" id="ARBA00022452"/>
    </source>
</evidence>
<keyword evidence="4 13" id="KW-1134">Transmembrane beta strand</keyword>
<organism evidence="18 19">
    <name type="scientific">Massilia agri</name>
    <dbReference type="NCBI Taxonomy" id="1886785"/>
    <lineage>
        <taxon>Bacteria</taxon>
        <taxon>Pseudomonadati</taxon>
        <taxon>Pseudomonadota</taxon>
        <taxon>Betaproteobacteria</taxon>
        <taxon>Burkholderiales</taxon>
        <taxon>Oxalobacteraceae</taxon>
        <taxon>Telluria group</taxon>
        <taxon>Massilia</taxon>
    </lineage>
</organism>
<accession>A0ABT2AJE8</accession>
<dbReference type="PROSITE" id="PS52016">
    <property type="entry name" value="TONB_DEPENDENT_REC_3"/>
    <property type="match status" value="1"/>
</dbReference>
<keyword evidence="19" id="KW-1185">Reference proteome</keyword>
<keyword evidence="6 13" id="KW-0812">Transmembrane</keyword>
<evidence type="ECO:0000256" key="6">
    <source>
        <dbReference type="ARBA" id="ARBA00022692"/>
    </source>
</evidence>
<comment type="subcellular location">
    <subcellularLocation>
        <location evidence="1 13">Cell outer membrane</location>
        <topology evidence="1 13">Multi-pass membrane protein</topology>
    </subcellularLocation>
</comment>
<protein>
    <submittedName>
        <fullName evidence="18">TonB-dependent receptor</fullName>
    </submittedName>
</protein>
<dbReference type="Pfam" id="PF07715">
    <property type="entry name" value="Plug"/>
    <property type="match status" value="1"/>
</dbReference>
<comment type="caution">
    <text evidence="18">The sequence shown here is derived from an EMBL/GenBank/DDBJ whole genome shotgun (WGS) entry which is preliminary data.</text>
</comment>
<feature type="region of interest" description="Disordered" evidence="15">
    <location>
        <begin position="48"/>
        <end position="69"/>
    </location>
</feature>
<dbReference type="Gene3D" id="2.40.170.20">
    <property type="entry name" value="TonB-dependent receptor, beta-barrel domain"/>
    <property type="match status" value="1"/>
</dbReference>
<dbReference type="EMBL" id="JANUHA010000004">
    <property type="protein sequence ID" value="MCS0596354.1"/>
    <property type="molecule type" value="Genomic_DNA"/>
</dbReference>
<evidence type="ECO:0000256" key="3">
    <source>
        <dbReference type="ARBA" id="ARBA00022448"/>
    </source>
</evidence>
<dbReference type="Pfam" id="PF00593">
    <property type="entry name" value="TonB_dep_Rec_b-barrel"/>
    <property type="match status" value="1"/>
</dbReference>
<dbReference type="InterPro" id="IPR039426">
    <property type="entry name" value="TonB-dep_rcpt-like"/>
</dbReference>
<keyword evidence="3 13" id="KW-0813">Transport</keyword>
<evidence type="ECO:0000256" key="10">
    <source>
        <dbReference type="ARBA" id="ARBA00023136"/>
    </source>
</evidence>
<keyword evidence="10 13" id="KW-0472">Membrane</keyword>
<dbReference type="Proteomes" id="UP001206572">
    <property type="component" value="Unassembled WGS sequence"/>
</dbReference>
<keyword evidence="11 18" id="KW-0675">Receptor</keyword>
<evidence type="ECO:0000259" key="17">
    <source>
        <dbReference type="Pfam" id="PF07715"/>
    </source>
</evidence>
<evidence type="ECO:0000256" key="12">
    <source>
        <dbReference type="ARBA" id="ARBA00023237"/>
    </source>
</evidence>
<dbReference type="RefSeq" id="WP_258827398.1">
    <property type="nucleotide sequence ID" value="NZ_JANUHA010000004.1"/>
</dbReference>
<name>A0ABT2AJE8_9BURK</name>
<dbReference type="InterPro" id="IPR000531">
    <property type="entry name" value="Beta-barrel_TonB"/>
</dbReference>
<evidence type="ECO:0000259" key="16">
    <source>
        <dbReference type="Pfam" id="PF00593"/>
    </source>
</evidence>
<proteinExistence type="inferred from homology"/>
<evidence type="ECO:0000256" key="14">
    <source>
        <dbReference type="RuleBase" id="RU003357"/>
    </source>
</evidence>
<dbReference type="PANTHER" id="PTHR32552:SF81">
    <property type="entry name" value="TONB-DEPENDENT OUTER MEMBRANE RECEPTOR"/>
    <property type="match status" value="1"/>
</dbReference>
<evidence type="ECO:0000313" key="19">
    <source>
        <dbReference type="Proteomes" id="UP001206572"/>
    </source>
</evidence>
<evidence type="ECO:0000256" key="13">
    <source>
        <dbReference type="PROSITE-ProRule" id="PRU01360"/>
    </source>
</evidence>
<keyword evidence="5" id="KW-0410">Iron transport</keyword>
<evidence type="ECO:0000256" key="9">
    <source>
        <dbReference type="ARBA" id="ARBA00023077"/>
    </source>
</evidence>
<dbReference type="InterPro" id="IPR012910">
    <property type="entry name" value="Plug_dom"/>
</dbReference>
<feature type="compositionally biased region" description="Low complexity" evidence="15">
    <location>
        <begin position="51"/>
        <end position="69"/>
    </location>
</feature>
<evidence type="ECO:0000313" key="18">
    <source>
        <dbReference type="EMBL" id="MCS0596354.1"/>
    </source>
</evidence>
<keyword evidence="9 14" id="KW-0798">TonB box</keyword>